<feature type="region of interest" description="Disordered" evidence="1">
    <location>
        <begin position="1"/>
        <end position="34"/>
    </location>
</feature>
<evidence type="ECO:0000256" key="1">
    <source>
        <dbReference type="SAM" id="MobiDB-lite"/>
    </source>
</evidence>
<feature type="transmembrane region" description="Helical" evidence="2">
    <location>
        <begin position="61"/>
        <end position="78"/>
    </location>
</feature>
<proteinExistence type="predicted"/>
<organism evidence="3 4">
    <name type="scientific">Catellatospora chokoriensis</name>
    <dbReference type="NCBI Taxonomy" id="310353"/>
    <lineage>
        <taxon>Bacteria</taxon>
        <taxon>Bacillati</taxon>
        <taxon>Actinomycetota</taxon>
        <taxon>Actinomycetes</taxon>
        <taxon>Micromonosporales</taxon>
        <taxon>Micromonosporaceae</taxon>
        <taxon>Catellatospora</taxon>
    </lineage>
</organism>
<name>A0A8J3NPD0_9ACTN</name>
<dbReference type="InterPro" id="IPR046264">
    <property type="entry name" value="DUF6297"/>
</dbReference>
<dbReference type="Proteomes" id="UP000619293">
    <property type="component" value="Unassembled WGS sequence"/>
</dbReference>
<feature type="transmembrane region" description="Helical" evidence="2">
    <location>
        <begin position="405"/>
        <end position="426"/>
    </location>
</feature>
<feature type="transmembrane region" description="Helical" evidence="2">
    <location>
        <begin position="513"/>
        <end position="530"/>
    </location>
</feature>
<evidence type="ECO:0000313" key="4">
    <source>
        <dbReference type="Proteomes" id="UP000619293"/>
    </source>
</evidence>
<protein>
    <submittedName>
        <fullName evidence="3">Uncharacterized protein</fullName>
    </submittedName>
</protein>
<keyword evidence="2" id="KW-0812">Transmembrane</keyword>
<feature type="transmembrane region" description="Helical" evidence="2">
    <location>
        <begin position="145"/>
        <end position="170"/>
    </location>
</feature>
<keyword evidence="2" id="KW-0472">Membrane</keyword>
<feature type="transmembrane region" description="Helical" evidence="2">
    <location>
        <begin position="340"/>
        <end position="357"/>
    </location>
</feature>
<feature type="transmembrane region" description="Helical" evidence="2">
    <location>
        <begin position="240"/>
        <end position="264"/>
    </location>
</feature>
<dbReference type="RefSeq" id="WP_191842314.1">
    <property type="nucleotide sequence ID" value="NZ_BAAALB010000021.1"/>
</dbReference>
<keyword evidence="4" id="KW-1185">Reference proteome</keyword>
<keyword evidence="2" id="KW-1133">Transmembrane helix</keyword>
<sequence length="535" mass="54094">MTATRATPPPADGTSRTNPPRADSATRAGPPAHGWATARAARAAIRSPGRRSAELHWSDRYLPFAGAGVGGALLFGPFQGLLSDLSTPLPPAAPVNALAGVALAVAALAALVQVAAVAGPVLLTPGDARWLLMSPLDRRAVLAPAALRAAVAAVVVGVVLGGMALSLLGFPDHGALRLAAAVGCGGSYALTGVGLAALAQRSARAAPWLRRIAGGAVVLALLTGATVAAAGAAVRPLPAVPLPAALAAAGAGLLCALVTAAAVWRSLATFPAGPVLEAATRLSAAGDAVVALEPSFLSRVAEHAYWRERRPPSRPWPGWPGPLVLAWLDWRGLRRRPGRLAALALSTLLPVLLATVWPDRPLLSAAAVFVLGLAAASAGTGGVRRETGSPALRRLFGVAGLPAEAARLVLPALLAGAWLAAALGLLELAGALPGGGWCWLGPAAAGVPALAALRMARRGHIDHASTPVVMPMVGSRIPLGWLTWSLSGLDVAVPGLLPLLLALTTPDPDPTRAASIQVALSALLLTAHLYRRRRT</sequence>
<feature type="transmembrane region" description="Helical" evidence="2">
    <location>
        <begin position="176"/>
        <end position="199"/>
    </location>
</feature>
<evidence type="ECO:0000313" key="3">
    <source>
        <dbReference type="EMBL" id="GIF87028.1"/>
    </source>
</evidence>
<reference evidence="3 4" key="1">
    <citation type="submission" date="2021-01" db="EMBL/GenBank/DDBJ databases">
        <title>Whole genome shotgun sequence of Catellatospora chokoriensis NBRC 107358.</title>
        <authorList>
            <person name="Komaki H."/>
            <person name="Tamura T."/>
        </authorList>
    </citation>
    <scope>NUCLEOTIDE SEQUENCE [LARGE SCALE GENOMIC DNA]</scope>
    <source>
        <strain evidence="3 4">NBRC 107358</strain>
    </source>
</reference>
<feature type="transmembrane region" description="Helical" evidence="2">
    <location>
        <begin position="432"/>
        <end position="453"/>
    </location>
</feature>
<evidence type="ECO:0000256" key="2">
    <source>
        <dbReference type="SAM" id="Phobius"/>
    </source>
</evidence>
<feature type="transmembrane region" description="Helical" evidence="2">
    <location>
        <begin position="363"/>
        <end position="384"/>
    </location>
</feature>
<feature type="transmembrane region" description="Helical" evidence="2">
    <location>
        <begin position="211"/>
        <end position="234"/>
    </location>
</feature>
<feature type="transmembrane region" description="Helical" evidence="2">
    <location>
        <begin position="479"/>
        <end position="501"/>
    </location>
</feature>
<accession>A0A8J3NPD0</accession>
<dbReference type="AlphaFoldDB" id="A0A8J3NPD0"/>
<gene>
    <name evidence="3" type="ORF">Cch02nite_04720</name>
</gene>
<feature type="transmembrane region" description="Helical" evidence="2">
    <location>
        <begin position="98"/>
        <end position="124"/>
    </location>
</feature>
<comment type="caution">
    <text evidence="3">The sequence shown here is derived from an EMBL/GenBank/DDBJ whole genome shotgun (WGS) entry which is preliminary data.</text>
</comment>
<dbReference type="EMBL" id="BONG01000001">
    <property type="protein sequence ID" value="GIF87028.1"/>
    <property type="molecule type" value="Genomic_DNA"/>
</dbReference>
<dbReference type="Pfam" id="PF19814">
    <property type="entry name" value="DUF6297"/>
    <property type="match status" value="1"/>
</dbReference>